<dbReference type="Pfam" id="PF11126">
    <property type="entry name" value="Phage_DsbA"/>
    <property type="match status" value="1"/>
</dbReference>
<name>A0A2U7N2P5_9CAUD</name>
<sequence length="89" mass="10323">MAKREKVEFNADVHGEELARIIKDCSDNKLKAEGYMTLVSEAKSRAKEELGVSTKQFNMLLSMYHSDTRERFENEKDELVEIYDTVFGK</sequence>
<keyword evidence="2" id="KW-1185">Reference proteome</keyword>
<proteinExistence type="predicted"/>
<evidence type="ECO:0000313" key="1">
    <source>
        <dbReference type="EMBL" id="ASD52115.1"/>
    </source>
</evidence>
<dbReference type="InterPro" id="IPR020313">
    <property type="entry name" value="Double-stranded_DNA-bd"/>
</dbReference>
<gene>
    <name evidence="1" type="ORF">PspYZU05_163</name>
</gene>
<reference evidence="1 2" key="1">
    <citation type="submission" date="2017-04" db="EMBL/GenBank/DDBJ databases">
        <title>Isolation of lytic bacteriophages infecting Pseudomonas strains for biocontrol of fish and shrimp spoilage during chilled storage.</title>
        <authorList>
            <person name="Yang Z."/>
            <person name="Tao X."/>
            <person name="Gao L."/>
            <person name="Rao S."/>
        </authorList>
    </citation>
    <scope>NUCLEOTIDE SEQUENCE [LARGE SCALE GENOMIC DNA]</scope>
</reference>
<accession>A0A2U7N2P5</accession>
<organism evidence="1 2">
    <name type="scientific">Pseudomonas phage PspYZU05</name>
    <dbReference type="NCBI Taxonomy" id="1983556"/>
    <lineage>
        <taxon>Viruses</taxon>
        <taxon>Duplodnaviria</taxon>
        <taxon>Heunggongvirae</taxon>
        <taxon>Uroviricota</taxon>
        <taxon>Caudoviricetes</taxon>
        <taxon>Pantevenvirales</taxon>
        <taxon>Straboviridae</taxon>
        <taxon>Jiangsuvirus</taxon>
        <taxon>Jiangsuvirus pspyzu05</taxon>
    </lineage>
</organism>
<evidence type="ECO:0000313" key="2">
    <source>
        <dbReference type="Proteomes" id="UP000247773"/>
    </source>
</evidence>
<dbReference type="Proteomes" id="UP000247773">
    <property type="component" value="Genome"/>
</dbReference>
<protein>
    <submittedName>
        <fullName evidence="1">Double-stranded DNA binding protein</fullName>
    </submittedName>
</protein>
<dbReference type="EMBL" id="KY971610">
    <property type="protein sequence ID" value="ASD52115.1"/>
    <property type="molecule type" value="Genomic_DNA"/>
</dbReference>